<dbReference type="EMBL" id="OW152818">
    <property type="protein sequence ID" value="CAH2071077.1"/>
    <property type="molecule type" value="Genomic_DNA"/>
</dbReference>
<gene>
    <name evidence="2" type="ORF">IPOD504_LOCUS14971</name>
</gene>
<feature type="region of interest" description="Disordered" evidence="1">
    <location>
        <begin position="73"/>
        <end position="92"/>
    </location>
</feature>
<evidence type="ECO:0000256" key="1">
    <source>
        <dbReference type="SAM" id="MobiDB-lite"/>
    </source>
</evidence>
<feature type="compositionally biased region" description="Basic and acidic residues" evidence="1">
    <location>
        <begin position="79"/>
        <end position="89"/>
    </location>
</feature>
<accession>A0ABN8J0V9</accession>
<proteinExistence type="predicted"/>
<evidence type="ECO:0000313" key="2">
    <source>
        <dbReference type="EMBL" id="CAH2071077.1"/>
    </source>
</evidence>
<sequence length="185" mass="20976">MVLVRTQRARLIVRPTHPRPTSAAVEKINHFNASLSLDARTISAPIISQLDTRLTGPVRIYHGRVFGRPDKYHRRRESRRTTCRREANDTRTQWSVPSPRIRLQRALNNFTRIARHKRAFGSVSLGRRPRDASQVRLWRHMGFQQINGSLPPPHPVHPLPPSTPVTLNATACTVSAGKLHATCIT</sequence>
<protein>
    <submittedName>
        <fullName evidence="2">Uncharacterized protein</fullName>
    </submittedName>
</protein>
<reference evidence="2" key="1">
    <citation type="submission" date="2022-03" db="EMBL/GenBank/DDBJ databases">
        <authorList>
            <person name="Martin H S."/>
        </authorList>
    </citation>
    <scope>NUCLEOTIDE SEQUENCE</scope>
</reference>
<feature type="non-terminal residue" evidence="2">
    <location>
        <position position="185"/>
    </location>
</feature>
<keyword evidence="3" id="KW-1185">Reference proteome</keyword>
<dbReference type="Proteomes" id="UP000837857">
    <property type="component" value="Chromosome 6"/>
</dbReference>
<organism evidence="2 3">
    <name type="scientific">Iphiclides podalirius</name>
    <name type="common">scarce swallowtail</name>
    <dbReference type="NCBI Taxonomy" id="110791"/>
    <lineage>
        <taxon>Eukaryota</taxon>
        <taxon>Metazoa</taxon>
        <taxon>Ecdysozoa</taxon>
        <taxon>Arthropoda</taxon>
        <taxon>Hexapoda</taxon>
        <taxon>Insecta</taxon>
        <taxon>Pterygota</taxon>
        <taxon>Neoptera</taxon>
        <taxon>Endopterygota</taxon>
        <taxon>Lepidoptera</taxon>
        <taxon>Glossata</taxon>
        <taxon>Ditrysia</taxon>
        <taxon>Papilionoidea</taxon>
        <taxon>Papilionidae</taxon>
        <taxon>Papilioninae</taxon>
        <taxon>Iphiclides</taxon>
    </lineage>
</organism>
<name>A0ABN8J0V9_9NEOP</name>
<evidence type="ECO:0000313" key="3">
    <source>
        <dbReference type="Proteomes" id="UP000837857"/>
    </source>
</evidence>